<feature type="compositionally biased region" description="Polar residues" evidence="9">
    <location>
        <begin position="396"/>
        <end position="407"/>
    </location>
</feature>
<dbReference type="GO" id="GO:0006508">
    <property type="term" value="P:proteolysis"/>
    <property type="evidence" value="ECO:0007669"/>
    <property type="project" value="UniProtKB-KW"/>
</dbReference>
<keyword evidence="12" id="KW-1185">Reference proteome</keyword>
<dbReference type="Gene3D" id="2.10.55.10">
    <property type="entry name" value="Leishmanolysin domain 3"/>
    <property type="match status" value="1"/>
</dbReference>
<protein>
    <recommendedName>
        <fullName evidence="13">Peptidase M11 gametolysin domain-containing protein</fullName>
    </recommendedName>
</protein>
<evidence type="ECO:0000256" key="8">
    <source>
        <dbReference type="PIRSR" id="PIRSR601577-2"/>
    </source>
</evidence>
<evidence type="ECO:0000256" key="4">
    <source>
        <dbReference type="ARBA" id="ARBA00022801"/>
    </source>
</evidence>
<dbReference type="GO" id="GO:0007155">
    <property type="term" value="P:cell adhesion"/>
    <property type="evidence" value="ECO:0007669"/>
    <property type="project" value="InterPro"/>
</dbReference>
<dbReference type="Pfam" id="PF01457">
    <property type="entry name" value="Peptidase_M8"/>
    <property type="match status" value="2"/>
</dbReference>
<evidence type="ECO:0008006" key="13">
    <source>
        <dbReference type="Google" id="ProtNLM"/>
    </source>
</evidence>
<feature type="region of interest" description="Disordered" evidence="9">
    <location>
        <begin position="40"/>
        <end position="82"/>
    </location>
</feature>
<dbReference type="SUPFAM" id="SSF55486">
    <property type="entry name" value="Metalloproteases ('zincins'), catalytic domain"/>
    <property type="match status" value="1"/>
</dbReference>
<dbReference type="PANTHER" id="PTHR10942">
    <property type="entry name" value="LEISHMANOLYSIN-LIKE PEPTIDASE"/>
    <property type="match status" value="1"/>
</dbReference>
<evidence type="ECO:0000256" key="3">
    <source>
        <dbReference type="ARBA" id="ARBA00022723"/>
    </source>
</evidence>
<dbReference type="PANTHER" id="PTHR10942:SF0">
    <property type="entry name" value="LEISHMANOLYSIN-LIKE PEPTIDASE"/>
    <property type="match status" value="1"/>
</dbReference>
<dbReference type="InterPro" id="IPR001577">
    <property type="entry name" value="Peptidase_M8"/>
</dbReference>
<dbReference type="Gene3D" id="3.10.170.20">
    <property type="match status" value="1"/>
</dbReference>
<comment type="similarity">
    <text evidence="1">Belongs to the peptidase M8 family.</text>
</comment>
<feature type="region of interest" description="Disordered" evidence="9">
    <location>
        <begin position="388"/>
        <end position="407"/>
    </location>
</feature>
<dbReference type="EMBL" id="VLTN01000137">
    <property type="protein sequence ID" value="KAA0145706.1"/>
    <property type="molecule type" value="Genomic_DNA"/>
</dbReference>
<name>A0A5A8BYD4_CAFRO</name>
<feature type="binding site" evidence="8">
    <location>
        <position position="369"/>
    </location>
    <ligand>
        <name>Zn(2+)</name>
        <dbReference type="ChEBI" id="CHEBI:29105"/>
        <note>catalytic</note>
    </ligand>
</feature>
<keyword evidence="2" id="KW-0645">Protease</keyword>
<dbReference type="GO" id="GO:0005737">
    <property type="term" value="C:cytoplasm"/>
    <property type="evidence" value="ECO:0007669"/>
    <property type="project" value="TreeGrafter"/>
</dbReference>
<comment type="caution">
    <text evidence="11">The sequence shown here is derived from an EMBL/GenBank/DDBJ whole genome shotgun (WGS) entry which is preliminary data.</text>
</comment>
<feature type="binding site" evidence="8">
    <location>
        <position position="488"/>
    </location>
    <ligand>
        <name>Zn(2+)</name>
        <dbReference type="ChEBI" id="CHEBI:29105"/>
        <note>catalytic</note>
    </ligand>
</feature>
<gene>
    <name evidence="11" type="ORF">FNF29_08423</name>
</gene>
<dbReference type="GO" id="GO:0046872">
    <property type="term" value="F:metal ion binding"/>
    <property type="evidence" value="ECO:0007669"/>
    <property type="project" value="UniProtKB-KW"/>
</dbReference>
<feature type="compositionally biased region" description="Basic and acidic residues" evidence="9">
    <location>
        <begin position="109"/>
        <end position="118"/>
    </location>
</feature>
<keyword evidence="4" id="KW-0378">Hydrolase</keyword>
<keyword evidence="3 8" id="KW-0479">Metal-binding</keyword>
<organism evidence="11 12">
    <name type="scientific">Cafeteria roenbergensis</name>
    <name type="common">Marine flagellate</name>
    <dbReference type="NCBI Taxonomy" id="33653"/>
    <lineage>
        <taxon>Eukaryota</taxon>
        <taxon>Sar</taxon>
        <taxon>Stramenopiles</taxon>
        <taxon>Bigyra</taxon>
        <taxon>Opalozoa</taxon>
        <taxon>Bicosoecida</taxon>
        <taxon>Cafeteriaceae</taxon>
        <taxon>Cafeteria</taxon>
    </lineage>
</organism>
<feature type="chain" id="PRO_5022809407" description="Peptidase M11 gametolysin domain-containing protein" evidence="10">
    <location>
        <begin position="31"/>
        <end position="953"/>
    </location>
</feature>
<evidence type="ECO:0000256" key="1">
    <source>
        <dbReference type="ARBA" id="ARBA00005860"/>
    </source>
</evidence>
<dbReference type="Gene3D" id="3.90.132.10">
    <property type="entry name" value="Leishmanolysin , domain 2"/>
    <property type="match status" value="1"/>
</dbReference>
<proteinExistence type="inferred from homology"/>
<feature type="region of interest" description="Disordered" evidence="9">
    <location>
        <begin position="109"/>
        <end position="134"/>
    </location>
</feature>
<evidence type="ECO:0000313" key="11">
    <source>
        <dbReference type="EMBL" id="KAA0145706.1"/>
    </source>
</evidence>
<keyword evidence="6 8" id="KW-0482">Metalloprotease</keyword>
<evidence type="ECO:0000313" key="12">
    <source>
        <dbReference type="Proteomes" id="UP000323011"/>
    </source>
</evidence>
<evidence type="ECO:0000256" key="10">
    <source>
        <dbReference type="SAM" id="SignalP"/>
    </source>
</evidence>
<feature type="compositionally biased region" description="Low complexity" evidence="9">
    <location>
        <begin position="51"/>
        <end position="63"/>
    </location>
</feature>
<feature type="active site" evidence="7">
    <location>
        <position position="366"/>
    </location>
</feature>
<dbReference type="GO" id="GO:0016020">
    <property type="term" value="C:membrane"/>
    <property type="evidence" value="ECO:0007669"/>
    <property type="project" value="InterPro"/>
</dbReference>
<dbReference type="Proteomes" id="UP000323011">
    <property type="component" value="Unassembled WGS sequence"/>
</dbReference>
<dbReference type="GO" id="GO:0004222">
    <property type="term" value="F:metalloendopeptidase activity"/>
    <property type="evidence" value="ECO:0007669"/>
    <property type="project" value="InterPro"/>
</dbReference>
<feature type="binding site" evidence="8">
    <location>
        <position position="365"/>
    </location>
    <ligand>
        <name>Zn(2+)</name>
        <dbReference type="ChEBI" id="CHEBI:29105"/>
        <note>catalytic</note>
    </ligand>
</feature>
<sequence>MRCSPIASLQRLSCLPALAAVAFCASAVAGQAIERTATPQFRPDKHGFGPGAAVPGALGAHAGEPVSRHGTRGRVAADAASDHSLGSGHAGCIHDGLLAFETAQHEASRRARQLRADADASSSKHGGRTVARGVPSLGGAAVHLASEQRAPAQTADARRRLTGDWDWAPVRIVPSYVSLASTSSASVADVVANHIVPRAIRRLQEVLEVQPKTSPLQMSRDCGSFWTNSGGKCAEKPTDPVCGFSSTGSVVRPPSSIIGPSEWYPNGPNLPPSTVAAGGQGIPNTDFLVFVTAIGGSSCSGGTLAFAGTCQRDAQDRPIVGLLNFCPSGVQDEATLLARATSNPSAANVAAFESALERGVGLAVHEMLHALGYSSDSWYLFRNAQGNPLTPRDATQPRQADASNRRSVTCQGSTFEQSVASSAIVGYSQERGADACDATTLSDPSLCVARLVLPKSQAASRAEFGCTDLAGVELENQPTTDCAIVGSHTEQRSMSGTVMTAFTTSTLTVDAATMAVLEDSSWWRPNYFATDPLRPGRDNVAHTGCSFARDSKCLNPGNPPSVGPTTITRSSGGPSVGSLQTMFRTDPFVGCTADRSAVGITQLGTASTDLLPRYRYYTADSKRGGTVAPTDYCPVVFHYSNRICTDTANNYADRNPSNGADPSVTDLGATYGPGSMCVDVSGLIRSGRSMSNQPLGTCFAVSCDAASTPGSPVVRITLPSTSSSGTVSATCTSQGQSVSLAGYSGSASCPSPSMVCGTEGPVAPGEEGKIGLAASRVSVIWAENGAASGSAVPVARALFEAASGAASLPAATATVELLAPSSGELALSGFTDAVAGQPGTDLGFSDSGGSMTTTAQVSWAAGEAGAKQAALQSVAWPSSSEPAPRVFLVRLTATTGSSSSSTATRALLVLGASSAQALEPSAASRPASASLALGAAVALLVASALSGAGARAF</sequence>
<feature type="signal peptide" evidence="10">
    <location>
        <begin position="1"/>
        <end position="30"/>
    </location>
</feature>
<evidence type="ECO:0000256" key="7">
    <source>
        <dbReference type="PIRSR" id="PIRSR601577-1"/>
    </source>
</evidence>
<keyword evidence="10" id="KW-0732">Signal</keyword>
<keyword evidence="5 8" id="KW-0862">Zinc</keyword>
<reference evidence="11 12" key="1">
    <citation type="submission" date="2019-07" db="EMBL/GenBank/DDBJ databases">
        <title>Genomes of Cafeteria roenbergensis.</title>
        <authorList>
            <person name="Fischer M.G."/>
            <person name="Hackl T."/>
            <person name="Roman M."/>
        </authorList>
    </citation>
    <scope>NUCLEOTIDE SEQUENCE [LARGE SCALE GENOMIC DNA]</scope>
    <source>
        <strain evidence="11 12">BVI</strain>
    </source>
</reference>
<dbReference type="AlphaFoldDB" id="A0A5A8BYD4"/>
<evidence type="ECO:0000256" key="6">
    <source>
        <dbReference type="ARBA" id="ARBA00023049"/>
    </source>
</evidence>
<evidence type="ECO:0000256" key="2">
    <source>
        <dbReference type="ARBA" id="ARBA00022670"/>
    </source>
</evidence>
<evidence type="ECO:0000256" key="9">
    <source>
        <dbReference type="SAM" id="MobiDB-lite"/>
    </source>
</evidence>
<accession>A0A5A8BYD4</accession>
<comment type="cofactor">
    <cofactor evidence="8">
        <name>Zn(2+)</name>
        <dbReference type="ChEBI" id="CHEBI:29105"/>
    </cofactor>
    <text evidence="8">Binds 1 zinc ion per subunit.</text>
</comment>
<evidence type="ECO:0000256" key="5">
    <source>
        <dbReference type="ARBA" id="ARBA00022833"/>
    </source>
</evidence>